<evidence type="ECO:0000313" key="1">
    <source>
        <dbReference type="EMBL" id="MBN7813076.1"/>
    </source>
</evidence>
<keyword evidence="2" id="KW-1185">Reference proteome</keyword>
<gene>
    <name evidence="1" type="ORF">J0A68_19130</name>
</gene>
<protein>
    <submittedName>
        <fullName evidence="1">Uncharacterized protein</fullName>
    </submittedName>
</protein>
<dbReference type="Proteomes" id="UP000664317">
    <property type="component" value="Unassembled WGS sequence"/>
</dbReference>
<proteinExistence type="predicted"/>
<name>A0ABS3CA93_9BACT</name>
<organism evidence="1 2">
    <name type="scientific">Algoriphagus oliviformis</name>
    <dbReference type="NCBI Taxonomy" id="2811231"/>
    <lineage>
        <taxon>Bacteria</taxon>
        <taxon>Pseudomonadati</taxon>
        <taxon>Bacteroidota</taxon>
        <taxon>Cytophagia</taxon>
        <taxon>Cytophagales</taxon>
        <taxon>Cyclobacteriaceae</taxon>
        <taxon>Algoriphagus</taxon>
    </lineage>
</organism>
<reference evidence="1 2" key="1">
    <citation type="submission" date="2021-03" db="EMBL/GenBank/DDBJ databases">
        <title>novel species isolated from a fishpond in China.</title>
        <authorList>
            <person name="Lu H."/>
            <person name="Cai Z."/>
        </authorList>
    </citation>
    <scope>NUCLEOTIDE SEQUENCE [LARGE SCALE GENOMIC DNA]</scope>
    <source>
        <strain evidence="1 2">H41</strain>
    </source>
</reference>
<comment type="caution">
    <text evidence="1">The sequence shown here is derived from an EMBL/GenBank/DDBJ whole genome shotgun (WGS) entry which is preliminary data.</text>
</comment>
<dbReference type="EMBL" id="JAFKCT010000010">
    <property type="protein sequence ID" value="MBN7813076.1"/>
    <property type="molecule type" value="Genomic_DNA"/>
</dbReference>
<dbReference type="RefSeq" id="WP_206579853.1">
    <property type="nucleotide sequence ID" value="NZ_JAFKCT010000010.1"/>
</dbReference>
<evidence type="ECO:0000313" key="2">
    <source>
        <dbReference type="Proteomes" id="UP000664317"/>
    </source>
</evidence>
<sequence length="132" mass="14591">MKPASQQASQAATETDAREELIDTYDLFAGIFEELGGPYSLTPRLDSNLPLIYGKFAKLCHLISLSLQDYLEAQPTGGKGKLIHISHTKSRLYWIFNFQMLSPQAVPVQSLSIQKSSILSIYSHSPFGGELS</sequence>
<accession>A0ABS3CA93</accession>